<evidence type="ECO:0000313" key="4">
    <source>
        <dbReference type="Proteomes" id="UP000758603"/>
    </source>
</evidence>
<dbReference type="GO" id="GO:0046394">
    <property type="term" value="P:carboxylic acid biosynthetic process"/>
    <property type="evidence" value="ECO:0007669"/>
    <property type="project" value="UniProtKB-ARBA"/>
</dbReference>
<name>A0A9P8ZYF8_9PEZI</name>
<dbReference type="Gene3D" id="3.30.2130.10">
    <property type="entry name" value="VC0802-like"/>
    <property type="match status" value="1"/>
</dbReference>
<feature type="region of interest" description="Disordered" evidence="1">
    <location>
        <begin position="231"/>
        <end position="252"/>
    </location>
</feature>
<dbReference type="AlphaFoldDB" id="A0A9P8ZYF8"/>
<dbReference type="SUPFAM" id="SSF55021">
    <property type="entry name" value="ACT-like"/>
    <property type="match status" value="1"/>
</dbReference>
<dbReference type="EMBL" id="JAGPXC010000003">
    <property type="protein sequence ID" value="KAH6655117.1"/>
    <property type="molecule type" value="Genomic_DNA"/>
</dbReference>
<comment type="caution">
    <text evidence="3">The sequence shown here is derived from an EMBL/GenBank/DDBJ whole genome shotgun (WGS) entry which is preliminary data.</text>
</comment>
<dbReference type="Proteomes" id="UP000758603">
    <property type="component" value="Unassembled WGS sequence"/>
</dbReference>
<dbReference type="InterPro" id="IPR051719">
    <property type="entry name" value="CASTOR_mTORC1"/>
</dbReference>
<accession>A0A9P8ZYF8</accession>
<proteinExistence type="predicted"/>
<reference evidence="3" key="1">
    <citation type="journal article" date="2021" name="Nat. Commun.">
        <title>Genetic determinants of endophytism in the Arabidopsis root mycobiome.</title>
        <authorList>
            <person name="Mesny F."/>
            <person name="Miyauchi S."/>
            <person name="Thiergart T."/>
            <person name="Pickel B."/>
            <person name="Atanasova L."/>
            <person name="Karlsson M."/>
            <person name="Huettel B."/>
            <person name="Barry K.W."/>
            <person name="Haridas S."/>
            <person name="Chen C."/>
            <person name="Bauer D."/>
            <person name="Andreopoulos W."/>
            <person name="Pangilinan J."/>
            <person name="LaButti K."/>
            <person name="Riley R."/>
            <person name="Lipzen A."/>
            <person name="Clum A."/>
            <person name="Drula E."/>
            <person name="Henrissat B."/>
            <person name="Kohler A."/>
            <person name="Grigoriev I.V."/>
            <person name="Martin F.M."/>
            <person name="Hacquard S."/>
        </authorList>
    </citation>
    <scope>NUCLEOTIDE SEQUENCE</scope>
    <source>
        <strain evidence="3">MPI-SDFR-AT-0073</strain>
    </source>
</reference>
<protein>
    <recommendedName>
        <fullName evidence="2">CASTOR ACT domain-containing protein</fullName>
    </recommendedName>
</protein>
<dbReference type="PANTHER" id="PTHR31131:SF6">
    <property type="entry name" value="CASTOR ACT DOMAIN-CONTAINING PROTEIN"/>
    <property type="match status" value="1"/>
</dbReference>
<dbReference type="GeneID" id="70131297"/>
<dbReference type="InterPro" id="IPR027795">
    <property type="entry name" value="CASTOR_ACT_dom"/>
</dbReference>
<feature type="domain" description="CASTOR ACT" evidence="2">
    <location>
        <begin position="97"/>
        <end position="156"/>
    </location>
</feature>
<evidence type="ECO:0000256" key="1">
    <source>
        <dbReference type="SAM" id="MobiDB-lite"/>
    </source>
</evidence>
<feature type="region of interest" description="Disordered" evidence="1">
    <location>
        <begin position="169"/>
        <end position="193"/>
    </location>
</feature>
<evidence type="ECO:0000259" key="2">
    <source>
        <dbReference type="Pfam" id="PF13840"/>
    </source>
</evidence>
<dbReference type="PANTHER" id="PTHR31131">
    <property type="entry name" value="CHROMOSOME 1, WHOLE GENOME SHOTGUN SEQUENCE"/>
    <property type="match status" value="1"/>
</dbReference>
<sequence>MLLPQDGTFSLIHIPLSLYATFLQPILQVLLPQGDCDPNNLDEAIEGLSIDNKHGFLNISITPIECSVVCHNNWAKKVFEPIIKRLPKDASKTVSISKDSYLILSVESAAMDAGSRVMELTSPLALAGIPIFFITTYYSDFILVPMKDRQTVQQALLARGFEFSDESTFVSPSVHSRGPSVSSRPPSTPPPSNIAELQTRTFELLKKRNVVPYIEDDLSLVLVSGKEHSKTTQMSDYRRPAPSRQPTGNGYNNRRSWLDSVDTKLYTSLISVLVLQPRFLSMTLALEDPPSLLLDKQHLGVFGDSVVGDMSGDLVPIFLDLENLTLEATGIVSGVAGKLVSEMRMTDTGAGEQLSYLSTARAGAVILSHDQSLKALEVMEPLLVKD</sequence>
<dbReference type="OrthoDB" id="58529at2759"/>
<evidence type="ECO:0000313" key="3">
    <source>
        <dbReference type="EMBL" id="KAH6655117.1"/>
    </source>
</evidence>
<keyword evidence="4" id="KW-1185">Reference proteome</keyword>
<organism evidence="3 4">
    <name type="scientific">Truncatella angustata</name>
    <dbReference type="NCBI Taxonomy" id="152316"/>
    <lineage>
        <taxon>Eukaryota</taxon>
        <taxon>Fungi</taxon>
        <taxon>Dikarya</taxon>
        <taxon>Ascomycota</taxon>
        <taxon>Pezizomycotina</taxon>
        <taxon>Sordariomycetes</taxon>
        <taxon>Xylariomycetidae</taxon>
        <taxon>Amphisphaeriales</taxon>
        <taxon>Sporocadaceae</taxon>
        <taxon>Truncatella</taxon>
    </lineage>
</organism>
<feature type="compositionally biased region" description="Low complexity" evidence="1">
    <location>
        <begin position="170"/>
        <end position="185"/>
    </location>
</feature>
<dbReference type="InterPro" id="IPR045865">
    <property type="entry name" value="ACT-like_dom_sf"/>
</dbReference>
<dbReference type="Pfam" id="PF13840">
    <property type="entry name" value="ACT_7"/>
    <property type="match status" value="1"/>
</dbReference>
<gene>
    <name evidence="3" type="ORF">BKA67DRAFT_559524</name>
</gene>
<dbReference type="GO" id="GO:0006520">
    <property type="term" value="P:amino acid metabolic process"/>
    <property type="evidence" value="ECO:0007669"/>
    <property type="project" value="UniProtKB-ARBA"/>
</dbReference>
<dbReference type="RefSeq" id="XP_045959382.1">
    <property type="nucleotide sequence ID" value="XM_046102405.1"/>
</dbReference>